<dbReference type="CDD" id="cd00317">
    <property type="entry name" value="cyclophilin"/>
    <property type="match status" value="1"/>
</dbReference>
<dbReference type="PROSITE" id="PS50072">
    <property type="entry name" value="CSA_PPIASE_2"/>
    <property type="match status" value="1"/>
</dbReference>
<accession>A0A4U1CP23</accession>
<keyword evidence="6" id="KW-1185">Reference proteome</keyword>
<dbReference type="Gene3D" id="2.40.100.10">
    <property type="entry name" value="Cyclophilin-like"/>
    <property type="match status" value="1"/>
</dbReference>
<dbReference type="InterPro" id="IPR002130">
    <property type="entry name" value="Cyclophilin-type_PPIase_dom"/>
</dbReference>
<dbReference type="GO" id="GO:0003755">
    <property type="term" value="F:peptidyl-prolyl cis-trans isomerase activity"/>
    <property type="evidence" value="ECO:0007669"/>
    <property type="project" value="UniProtKB-KW"/>
</dbReference>
<organism evidence="5 6">
    <name type="scientific">Pedobacter frigoris</name>
    <dbReference type="NCBI Taxonomy" id="2571272"/>
    <lineage>
        <taxon>Bacteria</taxon>
        <taxon>Pseudomonadati</taxon>
        <taxon>Bacteroidota</taxon>
        <taxon>Sphingobacteriia</taxon>
        <taxon>Sphingobacteriales</taxon>
        <taxon>Sphingobacteriaceae</taxon>
        <taxon>Pedobacter</taxon>
    </lineage>
</organism>
<dbReference type="InterPro" id="IPR029000">
    <property type="entry name" value="Cyclophilin-like_dom_sf"/>
</dbReference>
<evidence type="ECO:0000313" key="5">
    <source>
        <dbReference type="EMBL" id="TKC09707.1"/>
    </source>
</evidence>
<reference evidence="5 6" key="1">
    <citation type="submission" date="2019-04" db="EMBL/GenBank/DDBJ databases">
        <title>Pedobacter sp. RP-3-15 sp. nov., isolated from Arctic soil.</title>
        <authorList>
            <person name="Dahal R.H."/>
            <person name="Kim D.-U."/>
        </authorList>
    </citation>
    <scope>NUCLEOTIDE SEQUENCE [LARGE SCALE GENOMIC DNA]</scope>
    <source>
        <strain evidence="5 6">RP-3-15</strain>
    </source>
</reference>
<dbReference type="SUPFAM" id="SSF50891">
    <property type="entry name" value="Cyclophilin-like"/>
    <property type="match status" value="1"/>
</dbReference>
<feature type="domain" description="PPIase cyclophilin-type" evidence="4">
    <location>
        <begin position="27"/>
        <end position="210"/>
    </location>
</feature>
<dbReference type="EC" id="5.2.1.8" evidence="1"/>
<dbReference type="PANTHER" id="PTHR45625">
    <property type="entry name" value="PEPTIDYL-PROLYL CIS-TRANS ISOMERASE-RELATED"/>
    <property type="match status" value="1"/>
</dbReference>
<dbReference type="OrthoDB" id="9807797at2"/>
<proteinExistence type="predicted"/>
<evidence type="ECO:0000313" key="6">
    <source>
        <dbReference type="Proteomes" id="UP000307244"/>
    </source>
</evidence>
<dbReference type="Pfam" id="PF00160">
    <property type="entry name" value="Pro_isomerase"/>
    <property type="match status" value="1"/>
</dbReference>
<comment type="caution">
    <text evidence="5">The sequence shown here is derived from an EMBL/GenBank/DDBJ whole genome shotgun (WGS) entry which is preliminary data.</text>
</comment>
<dbReference type="Proteomes" id="UP000307244">
    <property type="component" value="Unassembled WGS sequence"/>
</dbReference>
<name>A0A4U1CP23_9SPHI</name>
<dbReference type="EMBL" id="SWBQ01000001">
    <property type="protein sequence ID" value="TKC09707.1"/>
    <property type="molecule type" value="Genomic_DNA"/>
</dbReference>
<protein>
    <recommendedName>
        <fullName evidence="1">peptidylprolyl isomerase</fullName>
        <ecNumber evidence="1">5.2.1.8</ecNumber>
    </recommendedName>
</protein>
<evidence type="ECO:0000256" key="2">
    <source>
        <dbReference type="ARBA" id="ARBA00023110"/>
    </source>
</evidence>
<dbReference type="PANTHER" id="PTHR45625:SF4">
    <property type="entry name" value="PEPTIDYLPROLYL ISOMERASE DOMAIN AND WD REPEAT-CONTAINING PROTEIN 1"/>
    <property type="match status" value="1"/>
</dbReference>
<dbReference type="InterPro" id="IPR044666">
    <property type="entry name" value="Cyclophilin_A-like"/>
</dbReference>
<sequence length="222" mass="24756">MKILIVVLSFVLTTITVKSQSAFVRFETNKGNITVMLYDKTPKHRDMFLKSVKQGLYKNAEFNRVIKAFVSQGGELDDTILNREKRHPELGTKRFPAEIKPGVFHKKGTLGAGRDDNPEKASYFSQLYFVVGKVQTDAQLDAVELKKKKKFSAAEREIYKTIGGTPHLDGDYTIFGEIVAGMDVADAINAVATNKDDVPLSPVVFNVVVISKKDALKIRKTM</sequence>
<keyword evidence="2" id="KW-0697">Rotamase</keyword>
<evidence type="ECO:0000256" key="1">
    <source>
        <dbReference type="ARBA" id="ARBA00013194"/>
    </source>
</evidence>
<gene>
    <name evidence="5" type="ORF">FA047_00560</name>
</gene>
<dbReference type="AlphaFoldDB" id="A0A4U1CP23"/>
<evidence type="ECO:0000259" key="4">
    <source>
        <dbReference type="PROSITE" id="PS50072"/>
    </source>
</evidence>
<evidence type="ECO:0000256" key="3">
    <source>
        <dbReference type="ARBA" id="ARBA00023235"/>
    </source>
</evidence>
<keyword evidence="3 5" id="KW-0413">Isomerase</keyword>